<evidence type="ECO:0000259" key="3">
    <source>
        <dbReference type="PROSITE" id="PS51746"/>
    </source>
</evidence>
<comment type="cofactor">
    <cofactor evidence="1">
        <name>Mg(2+)</name>
        <dbReference type="ChEBI" id="CHEBI:18420"/>
    </cofactor>
</comment>
<feature type="compositionally biased region" description="Polar residues" evidence="2">
    <location>
        <begin position="250"/>
        <end position="260"/>
    </location>
</feature>
<keyword evidence="1" id="KW-0479">Metal-binding</keyword>
<dbReference type="SMART" id="SM00331">
    <property type="entry name" value="PP2C_SIG"/>
    <property type="match status" value="1"/>
</dbReference>
<comment type="cofactor">
    <cofactor evidence="1">
        <name>Mn(2+)</name>
        <dbReference type="ChEBI" id="CHEBI:29035"/>
    </cofactor>
</comment>
<evidence type="ECO:0000256" key="1">
    <source>
        <dbReference type="RuleBase" id="RU366020"/>
    </source>
</evidence>
<feature type="compositionally biased region" description="Low complexity" evidence="2">
    <location>
        <begin position="299"/>
        <end position="311"/>
    </location>
</feature>
<comment type="catalytic activity">
    <reaction evidence="1">
        <text>O-phospho-L-threonyl-[protein] + H2O = L-threonyl-[protein] + phosphate</text>
        <dbReference type="Rhea" id="RHEA:47004"/>
        <dbReference type="Rhea" id="RHEA-COMP:11060"/>
        <dbReference type="Rhea" id="RHEA-COMP:11605"/>
        <dbReference type="ChEBI" id="CHEBI:15377"/>
        <dbReference type="ChEBI" id="CHEBI:30013"/>
        <dbReference type="ChEBI" id="CHEBI:43474"/>
        <dbReference type="ChEBI" id="CHEBI:61977"/>
        <dbReference type="EC" id="3.1.3.16"/>
    </reaction>
</comment>
<evidence type="ECO:0000313" key="5">
    <source>
        <dbReference type="Proteomes" id="UP000075243"/>
    </source>
</evidence>
<dbReference type="GO" id="GO:0046872">
    <property type="term" value="F:metal ion binding"/>
    <property type="evidence" value="ECO:0007669"/>
    <property type="project" value="UniProtKB-UniRule"/>
</dbReference>
<feature type="compositionally biased region" description="Polar residues" evidence="2">
    <location>
        <begin position="273"/>
        <end position="291"/>
    </location>
</feature>
<organism evidence="4 5">
    <name type="scientific">Cajanus cajan</name>
    <name type="common">Pigeon pea</name>
    <name type="synonym">Cajanus indicus</name>
    <dbReference type="NCBI Taxonomy" id="3821"/>
    <lineage>
        <taxon>Eukaryota</taxon>
        <taxon>Viridiplantae</taxon>
        <taxon>Streptophyta</taxon>
        <taxon>Embryophyta</taxon>
        <taxon>Tracheophyta</taxon>
        <taxon>Spermatophyta</taxon>
        <taxon>Magnoliopsida</taxon>
        <taxon>eudicotyledons</taxon>
        <taxon>Gunneridae</taxon>
        <taxon>Pentapetalae</taxon>
        <taxon>rosids</taxon>
        <taxon>fabids</taxon>
        <taxon>Fabales</taxon>
        <taxon>Fabaceae</taxon>
        <taxon>Papilionoideae</taxon>
        <taxon>50 kb inversion clade</taxon>
        <taxon>NPAAA clade</taxon>
        <taxon>indigoferoid/millettioid clade</taxon>
        <taxon>Phaseoleae</taxon>
        <taxon>Cajanus</taxon>
    </lineage>
</organism>
<dbReference type="Gene3D" id="3.60.40.10">
    <property type="entry name" value="PPM-type phosphatase domain"/>
    <property type="match status" value="2"/>
</dbReference>
<name>A0A151T0I1_CAJCA</name>
<dbReference type="OMA" id="CCNLPPK"/>
<proteinExistence type="inferred from homology"/>
<dbReference type="AlphaFoldDB" id="A0A151T0I1"/>
<evidence type="ECO:0000313" key="4">
    <source>
        <dbReference type="EMBL" id="KYP60547.1"/>
    </source>
</evidence>
<feature type="domain" description="PPM-type phosphatase" evidence="3">
    <location>
        <begin position="536"/>
        <end position="777"/>
    </location>
</feature>
<dbReference type="SMART" id="SM00332">
    <property type="entry name" value="PP2Cc"/>
    <property type="match status" value="1"/>
</dbReference>
<sequence>MAPLFSRSFHCLWFPCCNLPPKSSERLRNYAPIPLPKQWMSLTHRTHVLHNATSSPNSVPEDFDILSSTERSDGSFVFRFANASEIREKLDELNREKLARESIEKEGKAVLVSESVEKLNTEVDRTLGDESEFSSTVVVGVADQNHQILVNEKEGVISYSDSGTPVINDSQKVNRQLKLDSVEDGDGQHGILGEDVGAECNSVLVEDGSELVSYQEAVVSTVASEFDVVSDLNSGAYANVEEEEKESEQVGKSKTKNPITTAVDADVSELVPESTSLESEQAGHSETNNLTGGVDADLSESVPESTSSESEQVGYSETNNQTAAVDADLSELVPETTSLESEQVGYSETNNQTAAVDANLSELVPKPTSLVSEQVGYSETNNQTVAVDADLSKLVPEPTSLESEQVGYSETNNLIGDVEANLSELMPVSTSLQSQLVANEEEKTHLIVDDSIDTSKMGNSELLHDVVPSSDLENNIDVGNTERSDYESTSQLTLPQIHSVDMASNGEKMSRTELFLISGAACLPHPSKVPYVPQYLESFCSDNKDENEAYALTGREDAYFISHQNWLAVADGVGQWSFNGSNAGLYTRELMEKCENIVSNYENSSAIKPLEVITRGAAETQSPGSSAVLVAHFDGQVLHAANVGNTGFIIIRDGSIFKKSTPMFHEFNFPLHIVKGDDPSELIEGYKIELQDGDVIVTATNGLFDNLYEQEIASIISKSLQASLTPQEIAEFLAMRAQDVGRSTSTRSPFADAAQAVGYVGYIGGKLDDVTVIVSLVQPS</sequence>
<keyword evidence="1" id="KW-0904">Protein phosphatase</keyword>
<comment type="similarity">
    <text evidence="1">Belongs to the PP2C family.</text>
</comment>
<dbReference type="EMBL" id="CM003611">
    <property type="protein sequence ID" value="KYP60547.1"/>
    <property type="molecule type" value="Genomic_DNA"/>
</dbReference>
<dbReference type="PANTHER" id="PTHR12320:SF1">
    <property type="entry name" value="PROTEIN PHOSPHATASE PTC7 HOMOLOG"/>
    <property type="match status" value="1"/>
</dbReference>
<keyword evidence="1" id="KW-0378">Hydrolase</keyword>
<keyword evidence="5" id="KW-1185">Reference proteome</keyword>
<dbReference type="InterPro" id="IPR039123">
    <property type="entry name" value="PPTC7"/>
</dbReference>
<dbReference type="Gramene" id="C.cajan_22296.t">
    <property type="protein sequence ID" value="C.cajan_22296.t"/>
    <property type="gene ID" value="C.cajan_22296"/>
</dbReference>
<reference evidence="4 5" key="1">
    <citation type="journal article" date="2012" name="Nat. Biotechnol.">
        <title>Draft genome sequence of pigeonpea (Cajanus cajan), an orphan legume crop of resource-poor farmers.</title>
        <authorList>
            <person name="Varshney R.K."/>
            <person name="Chen W."/>
            <person name="Li Y."/>
            <person name="Bharti A.K."/>
            <person name="Saxena R.K."/>
            <person name="Schlueter J.A."/>
            <person name="Donoghue M.T."/>
            <person name="Azam S."/>
            <person name="Fan G."/>
            <person name="Whaley A.M."/>
            <person name="Farmer A.D."/>
            <person name="Sheridan J."/>
            <person name="Iwata A."/>
            <person name="Tuteja R."/>
            <person name="Penmetsa R.V."/>
            <person name="Wu W."/>
            <person name="Upadhyaya H.D."/>
            <person name="Yang S.P."/>
            <person name="Shah T."/>
            <person name="Saxena K.B."/>
            <person name="Michael T."/>
            <person name="McCombie W.R."/>
            <person name="Yang B."/>
            <person name="Zhang G."/>
            <person name="Yang H."/>
            <person name="Wang J."/>
            <person name="Spillane C."/>
            <person name="Cook D.R."/>
            <person name="May G.D."/>
            <person name="Xu X."/>
            <person name="Jackson S.A."/>
        </authorList>
    </citation>
    <scope>NUCLEOTIDE SEQUENCE [LARGE SCALE GENOMIC DNA]</scope>
    <source>
        <strain evidence="5">cv. Asha</strain>
    </source>
</reference>
<dbReference type="GO" id="GO:0009507">
    <property type="term" value="C:chloroplast"/>
    <property type="evidence" value="ECO:0007669"/>
    <property type="project" value="TreeGrafter"/>
</dbReference>
<dbReference type="SUPFAM" id="SSF81606">
    <property type="entry name" value="PP2C-like"/>
    <property type="match status" value="1"/>
</dbReference>
<dbReference type="EC" id="3.1.3.16" evidence="1"/>
<keyword evidence="1" id="KW-0460">Magnesium</keyword>
<keyword evidence="1" id="KW-0464">Manganese</keyword>
<accession>A0A151T0I1</accession>
<dbReference type="PROSITE" id="PS51746">
    <property type="entry name" value="PPM_2"/>
    <property type="match status" value="1"/>
</dbReference>
<dbReference type="InterPro" id="IPR036457">
    <property type="entry name" value="PPM-type-like_dom_sf"/>
</dbReference>
<dbReference type="Proteomes" id="UP000075243">
    <property type="component" value="Chromosome 9"/>
</dbReference>
<dbReference type="STRING" id="3821.A0A151T0I1"/>
<dbReference type="InterPro" id="IPR001932">
    <property type="entry name" value="PPM-type_phosphatase-like_dom"/>
</dbReference>
<protein>
    <recommendedName>
        <fullName evidence="1">Protein phosphatase</fullName>
        <ecNumber evidence="1">3.1.3.16</ecNumber>
    </recommendedName>
</protein>
<gene>
    <name evidence="4" type="ORF">KK1_022954</name>
</gene>
<dbReference type="PANTHER" id="PTHR12320">
    <property type="entry name" value="PROTEIN PHOSPHATASE 2C"/>
    <property type="match status" value="1"/>
</dbReference>
<feature type="region of interest" description="Disordered" evidence="2">
    <location>
        <begin position="240"/>
        <end position="316"/>
    </location>
</feature>
<dbReference type="GO" id="GO:0004722">
    <property type="term" value="F:protein serine/threonine phosphatase activity"/>
    <property type="evidence" value="ECO:0007669"/>
    <property type="project" value="UniProtKB-EC"/>
</dbReference>
<comment type="catalytic activity">
    <reaction evidence="1">
        <text>O-phospho-L-seryl-[protein] + H2O = L-seryl-[protein] + phosphate</text>
        <dbReference type="Rhea" id="RHEA:20629"/>
        <dbReference type="Rhea" id="RHEA-COMP:9863"/>
        <dbReference type="Rhea" id="RHEA-COMP:11604"/>
        <dbReference type="ChEBI" id="CHEBI:15377"/>
        <dbReference type="ChEBI" id="CHEBI:29999"/>
        <dbReference type="ChEBI" id="CHEBI:43474"/>
        <dbReference type="ChEBI" id="CHEBI:83421"/>
        <dbReference type="EC" id="3.1.3.16"/>
    </reaction>
</comment>
<evidence type="ECO:0000256" key="2">
    <source>
        <dbReference type="SAM" id="MobiDB-lite"/>
    </source>
</evidence>